<dbReference type="EMBL" id="NUYG01000001">
    <property type="protein sequence ID" value="PFM96855.1"/>
    <property type="molecule type" value="Genomic_DNA"/>
</dbReference>
<sequence>MKIVIGGQIDKKVIEQLVQLCSSEIIEVTIQSDVQAAMAIKTGEADYYLGACYTGGGGAIAMAIAILGSEMCVTVSTPGRRPDKNSIEKAITQGKKAFGFTTDHKEEAVPLIIGAITDKFNKTGVIN</sequence>
<comment type="caution">
    <text evidence="1">The sequence shown here is derived from an EMBL/GenBank/DDBJ whole genome shotgun (WGS) entry which is preliminary data.</text>
</comment>
<evidence type="ECO:0000313" key="6">
    <source>
        <dbReference type="Proteomes" id="UP000775627"/>
    </source>
</evidence>
<evidence type="ECO:0000313" key="3">
    <source>
        <dbReference type="EMBL" id="PFM96855.1"/>
    </source>
</evidence>
<reference evidence="2 4" key="1">
    <citation type="submission" date="2017-09" db="EMBL/GenBank/DDBJ databases">
        <title>Large-scale bioinformatics analysis of Bacillus genomes uncovers conserved roles of natural products in bacterial physiology.</title>
        <authorList>
            <consortium name="Agbiome Team Llc"/>
            <person name="Bleich R.M."/>
            <person name="Kirk G.J."/>
            <person name="Santa Maria K.C."/>
            <person name="Allen S.E."/>
            <person name="Farag S."/>
            <person name="Shank E.A."/>
            <person name="Bowers A."/>
        </authorList>
    </citation>
    <scope>NUCLEOTIDE SEQUENCE [LARGE SCALE GENOMIC DNA]</scope>
    <source>
        <strain evidence="2 4">AFS007900</strain>
    </source>
</reference>
<reference evidence="1" key="3">
    <citation type="submission" date="2019-07" db="EMBL/GenBank/DDBJ databases">
        <authorList>
            <person name="Lazarte J.N."/>
            <person name="Poliero A."/>
            <person name="Beron C."/>
        </authorList>
    </citation>
    <scope>NUCLEOTIDE SEQUENCE</scope>
    <source>
        <strain evidence="1">FCC7</strain>
    </source>
</reference>
<dbReference type="Proteomes" id="UP000775627">
    <property type="component" value="Unassembled WGS sequence"/>
</dbReference>
<evidence type="ECO:0000313" key="4">
    <source>
        <dbReference type="Proteomes" id="UP000220502"/>
    </source>
</evidence>
<dbReference type="RefSeq" id="WP_016078526.1">
    <property type="nucleotide sequence ID" value="NZ_CP125662.1"/>
</dbReference>
<dbReference type="Proteomes" id="UP000220502">
    <property type="component" value="Unassembled WGS sequence"/>
</dbReference>
<name>A0AAW4I6M9_BACTU</name>
<dbReference type="EMBL" id="NTXF01000009">
    <property type="protein sequence ID" value="PEX50861.1"/>
    <property type="molecule type" value="Genomic_DNA"/>
</dbReference>
<dbReference type="InterPro" id="IPR021238">
    <property type="entry name" value="DUF2620"/>
</dbReference>
<proteinExistence type="predicted"/>
<evidence type="ECO:0000313" key="2">
    <source>
        <dbReference type="EMBL" id="PEX50861.1"/>
    </source>
</evidence>
<evidence type="ECO:0000313" key="1">
    <source>
        <dbReference type="EMBL" id="MBN9901722.1"/>
    </source>
</evidence>
<dbReference type="EMBL" id="VIXF01000014">
    <property type="protein sequence ID" value="MBN9901722.1"/>
    <property type="molecule type" value="Genomic_DNA"/>
</dbReference>
<gene>
    <name evidence="2" type="ORF">CN461_10720</name>
    <name evidence="3" type="ORF">COJ61_00380</name>
    <name evidence="1" type="ORF">FME64_31315</name>
</gene>
<organism evidence="1 6">
    <name type="scientific">Bacillus thuringiensis</name>
    <dbReference type="NCBI Taxonomy" id="1428"/>
    <lineage>
        <taxon>Bacteria</taxon>
        <taxon>Bacillati</taxon>
        <taxon>Bacillota</taxon>
        <taxon>Bacilli</taxon>
        <taxon>Bacillales</taxon>
        <taxon>Bacillaceae</taxon>
        <taxon>Bacillus</taxon>
        <taxon>Bacillus cereus group</taxon>
    </lineage>
</organism>
<reference evidence="3 5" key="2">
    <citation type="submission" date="2017-09" db="EMBL/GenBank/DDBJ databases">
        <title>Large-scale bioinformatics analysis of Bacillus genomes uncovers conserved roles of natural products in bacterial physiology.</title>
        <authorList>
            <consortium name="Agbiome Team Llc"/>
            <person name="Bleich R.M."/>
            <person name="Grubbs K.J."/>
            <person name="Santa Maria K.C."/>
            <person name="Allen S.E."/>
            <person name="Farag S."/>
            <person name="Shank E.A."/>
            <person name="Bowers A."/>
        </authorList>
    </citation>
    <scope>NUCLEOTIDE SEQUENCE [LARGE SCALE GENOMIC DNA]</scope>
    <source>
        <strain evidence="3 5">AFS077661</strain>
    </source>
</reference>
<accession>A0AAW4I6M9</accession>
<dbReference type="AlphaFoldDB" id="A0AAW4I6M9"/>
<reference evidence="1" key="4">
    <citation type="journal article" date="2021" name="J. Invertebr. Pathol.">
        <title>Molecular characterization of a Bacillus thuringiensis strain from Argentina, toxic against Lepidoptera and Coleoptera, based on its whole-genome and Cry protein analysis.</title>
        <authorList>
            <person name="Nicolas Lazarte J."/>
            <person name="Pia Valacco M."/>
            <person name="Moreno S."/>
            <person name="Salerno G.L."/>
            <person name="Beron C.M."/>
        </authorList>
    </citation>
    <scope>NUCLEOTIDE SEQUENCE</scope>
    <source>
        <strain evidence="1">FCC7</strain>
    </source>
</reference>
<protein>
    <submittedName>
        <fullName evidence="1">DUF2620 domain-containing protein</fullName>
    </submittedName>
</protein>
<dbReference type="Pfam" id="PF10941">
    <property type="entry name" value="DUF2620"/>
    <property type="match status" value="1"/>
</dbReference>
<evidence type="ECO:0000313" key="5">
    <source>
        <dbReference type="Proteomes" id="UP000223839"/>
    </source>
</evidence>
<dbReference type="Proteomes" id="UP000223839">
    <property type="component" value="Unassembled WGS sequence"/>
</dbReference>